<dbReference type="Pfam" id="PF00636">
    <property type="entry name" value="Ribonuclease_3"/>
    <property type="match status" value="1"/>
</dbReference>
<sequence>MEYLKHKKYDVKEATRLSSLTLALIGDAVFELFIRNYILEQNGELSAHKIHVKAIGYVKAASQSKIINLIKEELSDEEFCVYKRGRNAKSHTIPKNAEVIDYKNATGFEALLGYLYLTEQNERLSFILERSIKLDLTLKVVKENSNERK</sequence>
<feature type="active site" evidence="6">
    <location>
        <position position="27"/>
    </location>
</feature>
<comment type="similarity">
    <text evidence="6">Belongs to the MrnC RNase family.</text>
</comment>
<dbReference type="InterPro" id="IPR036389">
    <property type="entry name" value="RNase_III_sf"/>
</dbReference>
<keyword evidence="2 6" id="KW-0698">rRNA processing</keyword>
<dbReference type="Gene3D" id="1.10.1520.10">
    <property type="entry name" value="Ribonuclease III domain"/>
    <property type="match status" value="1"/>
</dbReference>
<keyword evidence="5 6" id="KW-0378">Hydrolase</keyword>
<keyword evidence="6" id="KW-0460">Magnesium</keyword>
<keyword evidence="9" id="KW-1185">Reference proteome</keyword>
<feature type="domain" description="RNase III" evidence="7">
    <location>
        <begin position="21"/>
        <end position="119"/>
    </location>
</feature>
<evidence type="ECO:0000256" key="2">
    <source>
        <dbReference type="ARBA" id="ARBA00022552"/>
    </source>
</evidence>
<keyword evidence="6" id="KW-0699">rRNA-binding</keyword>
<dbReference type="GO" id="GO:0019843">
    <property type="term" value="F:rRNA binding"/>
    <property type="evidence" value="ECO:0007669"/>
    <property type="project" value="UniProtKB-UniRule"/>
</dbReference>
<comment type="subcellular location">
    <subcellularLocation>
        <location evidence="6">Cytoplasm</location>
    </subcellularLocation>
</comment>
<evidence type="ECO:0000259" key="7">
    <source>
        <dbReference type="Pfam" id="PF00636"/>
    </source>
</evidence>
<dbReference type="RefSeq" id="WP_115642110.1">
    <property type="nucleotide sequence ID" value="NZ_UFWZ01000001.1"/>
</dbReference>
<dbReference type="PIRSF" id="PIRSF005520">
    <property type="entry name" value="UCP005520"/>
    <property type="match status" value="1"/>
</dbReference>
<dbReference type="GO" id="GO:0006364">
    <property type="term" value="P:rRNA processing"/>
    <property type="evidence" value="ECO:0007669"/>
    <property type="project" value="UniProtKB-UniRule"/>
</dbReference>
<evidence type="ECO:0000313" key="8">
    <source>
        <dbReference type="EMBL" id="SUY48283.1"/>
    </source>
</evidence>
<dbReference type="InterPro" id="IPR000999">
    <property type="entry name" value="RNase_III_dom"/>
</dbReference>
<dbReference type="EC" id="3.1.26.-" evidence="6"/>
<organism evidence="8 9">
    <name type="scientific">Clostridium putrefaciens</name>
    <dbReference type="NCBI Taxonomy" id="99675"/>
    <lineage>
        <taxon>Bacteria</taxon>
        <taxon>Bacillati</taxon>
        <taxon>Bacillota</taxon>
        <taxon>Clostridia</taxon>
        <taxon>Eubacteriales</taxon>
        <taxon>Clostridiaceae</taxon>
        <taxon>Clostridium</taxon>
    </lineage>
</organism>
<evidence type="ECO:0000256" key="6">
    <source>
        <dbReference type="HAMAP-Rule" id="MF_01468"/>
    </source>
</evidence>
<dbReference type="Proteomes" id="UP000254664">
    <property type="component" value="Unassembled WGS sequence"/>
</dbReference>
<evidence type="ECO:0000256" key="4">
    <source>
        <dbReference type="ARBA" id="ARBA00022759"/>
    </source>
</evidence>
<evidence type="ECO:0000256" key="1">
    <source>
        <dbReference type="ARBA" id="ARBA00022517"/>
    </source>
</evidence>
<dbReference type="GO" id="GO:0005737">
    <property type="term" value="C:cytoplasm"/>
    <property type="evidence" value="ECO:0007669"/>
    <property type="project" value="UniProtKB-SubCell"/>
</dbReference>
<dbReference type="HAMAP" id="MF_01468">
    <property type="entry name" value="RNase_Mini_III"/>
    <property type="match status" value="1"/>
</dbReference>
<comment type="function">
    <text evidence="6">Involved in correct processing of both the 5' and 3' ends of 23S rRNA precursor. Processes 30S rRNA precursor transcript even in absence of ribonuclease 3 (Rnc); Rnc processes 30S rRNA into smaller rRNA precursors.</text>
</comment>
<keyword evidence="4 6" id="KW-0255">Endonuclease</keyword>
<protein>
    <recommendedName>
        <fullName evidence="6">Mini-ribonuclease 3</fullName>
        <shortName evidence="6">Mini-3</shortName>
        <shortName evidence="6">Mini-RNase 3</shortName>
        <ecNumber evidence="6">3.1.26.-</ecNumber>
    </recommendedName>
    <alternativeName>
        <fullName evidence="6">Mini-RNase III</fullName>
        <shortName evidence="6">Mini-III</shortName>
    </alternativeName>
</protein>
<gene>
    <name evidence="6 8" type="primary">mrnC</name>
    <name evidence="8" type="ORF">NCTC9836_02661</name>
</gene>
<keyword evidence="6" id="KW-0963">Cytoplasm</keyword>
<keyword evidence="1 6" id="KW-0690">Ribosome biogenesis</keyword>
<proteinExistence type="inferred from homology"/>
<dbReference type="EMBL" id="UFWZ01000001">
    <property type="protein sequence ID" value="SUY48283.1"/>
    <property type="molecule type" value="Genomic_DNA"/>
</dbReference>
<keyword evidence="3 6" id="KW-0540">Nuclease</keyword>
<dbReference type="InterPro" id="IPR008226">
    <property type="entry name" value="Mini3_fam"/>
</dbReference>
<evidence type="ECO:0000256" key="5">
    <source>
        <dbReference type="ARBA" id="ARBA00022801"/>
    </source>
</evidence>
<dbReference type="PANTHER" id="PTHR34276:SF1">
    <property type="entry name" value="MINI-RIBONUCLEASE 3"/>
    <property type="match status" value="1"/>
</dbReference>
<dbReference type="AlphaFoldDB" id="A0A381JBA6"/>
<comment type="cofactor">
    <cofactor evidence="6">
        <name>Mg(2+)</name>
        <dbReference type="ChEBI" id="CHEBI:18420"/>
    </cofactor>
</comment>
<dbReference type="PANTHER" id="PTHR34276">
    <property type="entry name" value="MINI-RIBONUCLEASE 3"/>
    <property type="match status" value="1"/>
</dbReference>
<reference evidence="8 9" key="1">
    <citation type="submission" date="2018-06" db="EMBL/GenBank/DDBJ databases">
        <authorList>
            <consortium name="Pathogen Informatics"/>
            <person name="Doyle S."/>
        </authorList>
    </citation>
    <scope>NUCLEOTIDE SEQUENCE [LARGE SCALE GENOMIC DNA]</scope>
    <source>
        <strain evidence="8 9">NCTC9836</strain>
    </source>
</reference>
<evidence type="ECO:0000313" key="9">
    <source>
        <dbReference type="Proteomes" id="UP000254664"/>
    </source>
</evidence>
<keyword evidence="6" id="KW-0694">RNA-binding</keyword>
<accession>A0A381JBA6</accession>
<name>A0A381JBA6_9CLOT</name>
<dbReference type="SUPFAM" id="SSF69065">
    <property type="entry name" value="RNase III domain-like"/>
    <property type="match status" value="1"/>
</dbReference>
<dbReference type="GO" id="GO:0004525">
    <property type="term" value="F:ribonuclease III activity"/>
    <property type="evidence" value="ECO:0007669"/>
    <property type="project" value="InterPro"/>
</dbReference>
<evidence type="ECO:0000256" key="3">
    <source>
        <dbReference type="ARBA" id="ARBA00022722"/>
    </source>
</evidence>
<comment type="subunit">
    <text evidence="6">Homodimer.</text>
</comment>
<dbReference type="OrthoDB" id="46571at2"/>